<protein>
    <recommendedName>
        <fullName evidence="4">Peptidase S8/S53 domain-containing protein</fullName>
    </recommendedName>
</protein>
<dbReference type="EMBL" id="JAPTYD010000006">
    <property type="protein sequence ID" value="MCZ0961379.1"/>
    <property type="molecule type" value="Genomic_DNA"/>
</dbReference>
<dbReference type="InterPro" id="IPR015500">
    <property type="entry name" value="Peptidase_S8_subtilisin-rel"/>
</dbReference>
<evidence type="ECO:0008006" key="4">
    <source>
        <dbReference type="Google" id="ProtNLM"/>
    </source>
</evidence>
<comment type="caution">
    <text evidence="2">The sequence shown here is derived from an EMBL/GenBank/DDBJ whole genome shotgun (WGS) entry which is preliminary data.</text>
</comment>
<evidence type="ECO:0000256" key="1">
    <source>
        <dbReference type="SAM" id="MobiDB-lite"/>
    </source>
</evidence>
<name>A0ABT4J2P1_9RHOB</name>
<keyword evidence="3" id="KW-1185">Reference proteome</keyword>
<dbReference type="SUPFAM" id="SSF52743">
    <property type="entry name" value="Subtilisin-like"/>
    <property type="match status" value="1"/>
</dbReference>
<feature type="region of interest" description="Disordered" evidence="1">
    <location>
        <begin position="567"/>
        <end position="589"/>
    </location>
</feature>
<dbReference type="PRINTS" id="PR00723">
    <property type="entry name" value="SUBTILISIN"/>
</dbReference>
<dbReference type="Gene3D" id="2.60.120.1290">
    <property type="match status" value="1"/>
</dbReference>
<sequence length="589" mass="62901">MMMAIAHAIVTAFEDFLDDPAGVLSNDANNDGHRELGSDDPADPARAYLSDGALPDPGKGCIIGIIDDGIPFIHQRFTLPGNLSRVAAVWMQDARFRQGAGVDLPSGAEWRGAELSALLAGAATGKTGGEDAIYRLTGAVDLARPGTPSGAFEAGHGSAIAPLAAGFDPADPQARNHPVIAVCLPPRIIADSMGVLAPVPILTGMLFIINRARRLCRFIEGKHGLSHGDVRLPVVINLSLGLTAGPHDGSTLLERFMDAVSETRTPDLGPVHFVLPMGNHRQDRLRAKLRRGQSIGWRLPPDDATINAVEIWGPPQDHPPRGDLQVTLTPPGHAASTTDFKVPWQFSVLSDRNGKPLARAYYMPQLLPGGRWRDGIAVIALPTCPERLGEPFAPPGEWRVGIAGSDSDDGSQQVYDVTAQRDEVIRGFRRGARQSWFHDPAYRSHDESGFPILTDAQNGGDPLVIRRDTVNSYATGRLTLRAGAVYRQTGQGTDYAALLANGEGGDCLAPVDRSVNSSSMIVRGRNSGSFTLASGTSLAAPQLARWLAGRLSEDPDLDVRQAIRDQAGRQGAIPGQPPTLPLATPFREF</sequence>
<dbReference type="RefSeq" id="WP_268941375.1">
    <property type="nucleotide sequence ID" value="NZ_JAPTYD010000006.1"/>
</dbReference>
<reference evidence="2" key="1">
    <citation type="submission" date="2022-12" db="EMBL/GenBank/DDBJ databases">
        <title>Paracoccus sp. EF6 isolated from a lake water.</title>
        <authorList>
            <person name="Liu H."/>
        </authorList>
    </citation>
    <scope>NUCLEOTIDE SEQUENCE</scope>
    <source>
        <strain evidence="2">EF6</strain>
    </source>
</reference>
<organism evidence="2 3">
    <name type="scientific">Paracoccus benzoatiresistens</name>
    <dbReference type="NCBI Taxonomy" id="2997341"/>
    <lineage>
        <taxon>Bacteria</taxon>
        <taxon>Pseudomonadati</taxon>
        <taxon>Pseudomonadota</taxon>
        <taxon>Alphaproteobacteria</taxon>
        <taxon>Rhodobacterales</taxon>
        <taxon>Paracoccaceae</taxon>
        <taxon>Paracoccus</taxon>
    </lineage>
</organism>
<dbReference type="InterPro" id="IPR036852">
    <property type="entry name" value="Peptidase_S8/S53_dom_sf"/>
</dbReference>
<dbReference type="Gene3D" id="3.40.50.200">
    <property type="entry name" value="Peptidase S8/S53 domain"/>
    <property type="match status" value="2"/>
</dbReference>
<gene>
    <name evidence="2" type="ORF">OU682_07080</name>
</gene>
<dbReference type="Proteomes" id="UP001149822">
    <property type="component" value="Unassembled WGS sequence"/>
</dbReference>
<accession>A0ABT4J2P1</accession>
<evidence type="ECO:0000313" key="2">
    <source>
        <dbReference type="EMBL" id="MCZ0961379.1"/>
    </source>
</evidence>
<evidence type="ECO:0000313" key="3">
    <source>
        <dbReference type="Proteomes" id="UP001149822"/>
    </source>
</evidence>
<proteinExistence type="predicted"/>